<dbReference type="PANTHER" id="PTHR23024:SF242">
    <property type="entry name" value="ALPHA_BETA HYDROLASE FOLD-3 DOMAIN-CONTAINING PROTEIN-RELATED"/>
    <property type="match status" value="1"/>
</dbReference>
<dbReference type="GO" id="GO:0016787">
    <property type="term" value="F:hydrolase activity"/>
    <property type="evidence" value="ECO:0007669"/>
    <property type="project" value="InterPro"/>
</dbReference>
<dbReference type="PANTHER" id="PTHR23024">
    <property type="entry name" value="ARYLACETAMIDE DEACETYLASE"/>
    <property type="match status" value="1"/>
</dbReference>
<dbReference type="AlphaFoldDB" id="E6ZRC8"/>
<dbReference type="eggNOG" id="KOG1515">
    <property type="taxonomic scope" value="Eukaryota"/>
</dbReference>
<dbReference type="Pfam" id="PF07859">
    <property type="entry name" value="Abhydrolase_3"/>
    <property type="match status" value="1"/>
</dbReference>
<sequence>MGKTSDDLQERRHGRGPGYIRLKAIAVLLRSFGWLRPLVEERRPPLRPGFQRQLARIPSRQKGRNIKAHFYRSSSAVDAPLPVHISWHGSGFVLPGLGTDYAYVDHHLEQLGPDCVFVDADYCKAPEHPFPARVHDAIDVVEYVLAQPHVYDAKRITLGGFSAGAALALAVGAHLGPDRIAGVAALYPVVDCSVKPDAYPMPNPEQKQDSGVLMPGWLTDFFLAAYIVRPEDKLDPLCSVKFAPPWSFPRLLIASAKVDTLYTEAEELASHLREAGRTDTRFISIDHEGHGFDKRPKCAESQERRAYVYKEVTNFIRQCWSSAACAA</sequence>
<reference evidence="2 3" key="1">
    <citation type="journal article" date="2010" name="Science">
        <title>Pathogenicity determinants in smut fungi revealed by genome comparison.</title>
        <authorList>
            <person name="Schirawski J."/>
            <person name="Mannhaupt G."/>
            <person name="Muench K."/>
            <person name="Brefort T."/>
            <person name="Schipper K."/>
            <person name="Doehlemann G."/>
            <person name="Di Stasio M."/>
            <person name="Roessel N."/>
            <person name="Mendoza-Mendoza A."/>
            <person name="Pester D."/>
            <person name="Mueller O."/>
            <person name="Winterberg B."/>
            <person name="Meyer E."/>
            <person name="Ghareeb H."/>
            <person name="Wollenberg T."/>
            <person name="Muensterkoetter M."/>
            <person name="Wong P."/>
            <person name="Walter M."/>
            <person name="Stukenbrock E."/>
            <person name="Gueldener U."/>
            <person name="Kahmann R."/>
        </authorList>
    </citation>
    <scope>NUCLEOTIDE SEQUENCE [LARGE SCALE GENOMIC DNA]</scope>
    <source>
        <strain evidence="3">SRZ2</strain>
    </source>
</reference>
<evidence type="ECO:0000313" key="3">
    <source>
        <dbReference type="Proteomes" id="UP000008867"/>
    </source>
</evidence>
<accession>E6ZRC8</accession>
<dbReference type="Gene3D" id="3.40.50.1820">
    <property type="entry name" value="alpha/beta hydrolase"/>
    <property type="match status" value="1"/>
</dbReference>
<proteinExistence type="predicted"/>
<evidence type="ECO:0000313" key="2">
    <source>
        <dbReference type="EMBL" id="CBQ69785.1"/>
    </source>
</evidence>
<gene>
    <name evidence="2" type="ORF">sr15703</name>
</gene>
<dbReference type="OrthoDB" id="408631at2759"/>
<protein>
    <recommendedName>
        <fullName evidence="1">Alpha/beta hydrolase fold-3 domain-containing protein</fullName>
    </recommendedName>
</protein>
<dbReference type="Proteomes" id="UP000008867">
    <property type="component" value="Chromosome 17"/>
</dbReference>
<feature type="domain" description="Alpha/beta hydrolase fold-3" evidence="1">
    <location>
        <begin position="87"/>
        <end position="292"/>
    </location>
</feature>
<organism evidence="2 3">
    <name type="scientific">Sporisorium reilianum (strain SRZ2)</name>
    <name type="common">Maize head smut fungus</name>
    <dbReference type="NCBI Taxonomy" id="999809"/>
    <lineage>
        <taxon>Eukaryota</taxon>
        <taxon>Fungi</taxon>
        <taxon>Dikarya</taxon>
        <taxon>Basidiomycota</taxon>
        <taxon>Ustilaginomycotina</taxon>
        <taxon>Ustilaginomycetes</taxon>
        <taxon>Ustilaginales</taxon>
        <taxon>Ustilaginaceae</taxon>
        <taxon>Sporisorium</taxon>
    </lineage>
</organism>
<dbReference type="InterPro" id="IPR013094">
    <property type="entry name" value="AB_hydrolase_3"/>
</dbReference>
<dbReference type="HOGENOM" id="CLU_012494_3_0_1"/>
<dbReference type="InterPro" id="IPR050466">
    <property type="entry name" value="Carboxylest/Gibb_receptor"/>
</dbReference>
<name>E6ZRC8_SPORE</name>
<dbReference type="InterPro" id="IPR029058">
    <property type="entry name" value="AB_hydrolase_fold"/>
</dbReference>
<evidence type="ECO:0000259" key="1">
    <source>
        <dbReference type="Pfam" id="PF07859"/>
    </source>
</evidence>
<dbReference type="VEuPathDB" id="FungiDB:sr15703"/>
<dbReference type="EMBL" id="FQ311438">
    <property type="protein sequence ID" value="CBQ69785.1"/>
    <property type="molecule type" value="Genomic_DNA"/>
</dbReference>
<dbReference type="SUPFAM" id="SSF53474">
    <property type="entry name" value="alpha/beta-Hydrolases"/>
    <property type="match status" value="1"/>
</dbReference>
<keyword evidence="3" id="KW-1185">Reference proteome</keyword>